<evidence type="ECO:0000313" key="1">
    <source>
        <dbReference type="EMBL" id="KAJ7530529.1"/>
    </source>
</evidence>
<accession>A0ACC2BLZ2</accession>
<comment type="caution">
    <text evidence="1">The sequence shown here is derived from an EMBL/GenBank/DDBJ whole genome shotgun (WGS) entry which is preliminary data.</text>
</comment>
<proteinExistence type="predicted"/>
<gene>
    <name evidence="1" type="ORF">O6H91_14G007400</name>
</gene>
<organism evidence="1 2">
    <name type="scientific">Diphasiastrum complanatum</name>
    <name type="common">Issler's clubmoss</name>
    <name type="synonym">Lycopodium complanatum</name>
    <dbReference type="NCBI Taxonomy" id="34168"/>
    <lineage>
        <taxon>Eukaryota</taxon>
        <taxon>Viridiplantae</taxon>
        <taxon>Streptophyta</taxon>
        <taxon>Embryophyta</taxon>
        <taxon>Tracheophyta</taxon>
        <taxon>Lycopodiopsida</taxon>
        <taxon>Lycopodiales</taxon>
        <taxon>Lycopodiaceae</taxon>
        <taxon>Lycopodioideae</taxon>
        <taxon>Diphasiastrum</taxon>
    </lineage>
</organism>
<reference evidence="2" key="1">
    <citation type="journal article" date="2024" name="Proc. Natl. Acad. Sci. U.S.A.">
        <title>Extraordinary preservation of gene collinearity over three hundred million years revealed in homosporous lycophytes.</title>
        <authorList>
            <person name="Li C."/>
            <person name="Wickell D."/>
            <person name="Kuo L.Y."/>
            <person name="Chen X."/>
            <person name="Nie B."/>
            <person name="Liao X."/>
            <person name="Peng D."/>
            <person name="Ji J."/>
            <person name="Jenkins J."/>
            <person name="Williams M."/>
            <person name="Shu S."/>
            <person name="Plott C."/>
            <person name="Barry K."/>
            <person name="Rajasekar S."/>
            <person name="Grimwood J."/>
            <person name="Han X."/>
            <person name="Sun S."/>
            <person name="Hou Z."/>
            <person name="He W."/>
            <person name="Dai G."/>
            <person name="Sun C."/>
            <person name="Schmutz J."/>
            <person name="Leebens-Mack J.H."/>
            <person name="Li F.W."/>
            <person name="Wang L."/>
        </authorList>
    </citation>
    <scope>NUCLEOTIDE SEQUENCE [LARGE SCALE GENOMIC DNA]</scope>
    <source>
        <strain evidence="2">cv. PW_Plant_1</strain>
    </source>
</reference>
<keyword evidence="2" id="KW-1185">Reference proteome</keyword>
<sequence>MQTSRRIKASSVDAATQNPFDSSDDESTASRNSSRSYVRSSGIAPSPNPFDDVVAHHKKGNHHAAVSTNPFDDEEHPPTKTTTARRPASTNPFDDEEQPQHAVRTSNPRRRSSPTQGRRASSEEKSKDHVSSSNRHSGSINPFDDDEDTPSKPKSGGQRLSSRAGAQSSYEKEGNAAVNLAAYNTSSNPEEFQSTQSKSEESYKYPEKTVKSERSSTRYHISVKEKMSSISDGVSHRAHKLKQGTIGQFKAGNGSADNLNEPEKPKKSGYGESGSRDLLFEGGYDDHGKKLPHYSGMQGGSRYEQTYMSSSGLEGQSVQELESYAVHKSEETTSTIYNCLRIAEDTKEVAVKTTLQLHEQGEQIRRTHETAVEVDLELSRGEKLLGSLGGLFSKTWKPKKTRNISGPVTRSISPSTDTGLYL</sequence>
<evidence type="ECO:0000313" key="2">
    <source>
        <dbReference type="Proteomes" id="UP001162992"/>
    </source>
</evidence>
<dbReference type="Proteomes" id="UP001162992">
    <property type="component" value="Chromosome 14"/>
</dbReference>
<protein>
    <submittedName>
        <fullName evidence="1">Uncharacterized protein</fullName>
    </submittedName>
</protein>
<name>A0ACC2BLZ2_DIPCM</name>
<dbReference type="EMBL" id="CM055105">
    <property type="protein sequence ID" value="KAJ7530529.1"/>
    <property type="molecule type" value="Genomic_DNA"/>
</dbReference>